<organism evidence="3 4">
    <name type="scientific">Clytia hemisphaerica</name>
    <dbReference type="NCBI Taxonomy" id="252671"/>
    <lineage>
        <taxon>Eukaryota</taxon>
        <taxon>Metazoa</taxon>
        <taxon>Cnidaria</taxon>
        <taxon>Hydrozoa</taxon>
        <taxon>Hydroidolina</taxon>
        <taxon>Leptothecata</taxon>
        <taxon>Obeliida</taxon>
        <taxon>Clytiidae</taxon>
        <taxon>Clytia</taxon>
    </lineage>
</organism>
<name>A0A7M5WLA9_9CNID</name>
<sequence length="246" mass="28574">MRLVNVVLTILTSKIALGEGRPPSRESDIDQQLIRLAHEIRREIQPGPFGNYRGYAPPRLGKRENIDGKKGVTSQKRRTVEALDKIGQILLNHRKSLSSDSEVFKNGKKMMTDHLDTTSRKRTHHFIKAKNVPFWYFNKRGLSNQVDGKKTLGDGNKPAFTHHSQPTFDKFADDVIEKLTTLNKQIKHDAINERDEKMKKRERVGMKSKWNFWPPRLGRKRETTLNRNMEKAKHPYDRILDDKKGL</sequence>
<feature type="chain" id="PRO_5029519661" evidence="2">
    <location>
        <begin position="21"/>
        <end position="246"/>
    </location>
</feature>
<accession>A0A7M5WLA9</accession>
<evidence type="ECO:0000256" key="2">
    <source>
        <dbReference type="SAM" id="SignalP"/>
    </source>
</evidence>
<keyword evidence="2" id="KW-0732">Signal</keyword>
<evidence type="ECO:0000313" key="4">
    <source>
        <dbReference type="Proteomes" id="UP000594262"/>
    </source>
</evidence>
<feature type="signal peptide" evidence="2">
    <location>
        <begin position="1"/>
        <end position="20"/>
    </location>
</feature>
<evidence type="ECO:0000313" key="3">
    <source>
        <dbReference type="EnsemblMetazoa" id="CLYHEMP009116.1"/>
    </source>
</evidence>
<feature type="compositionally biased region" description="Basic and acidic residues" evidence="1">
    <location>
        <begin position="61"/>
        <end position="70"/>
    </location>
</feature>
<evidence type="ECO:0000256" key="1">
    <source>
        <dbReference type="SAM" id="MobiDB-lite"/>
    </source>
</evidence>
<proteinExistence type="predicted"/>
<feature type="region of interest" description="Disordered" evidence="1">
    <location>
        <begin position="48"/>
        <end position="74"/>
    </location>
</feature>
<protein>
    <submittedName>
        <fullName evidence="3">Uncharacterized protein</fullName>
    </submittedName>
</protein>
<keyword evidence="4" id="KW-1185">Reference proteome</keyword>
<dbReference type="Proteomes" id="UP000594262">
    <property type="component" value="Unplaced"/>
</dbReference>
<dbReference type="EnsemblMetazoa" id="CLYHEMT009116.1">
    <property type="protein sequence ID" value="CLYHEMP009116.1"/>
    <property type="gene ID" value="CLYHEMG009116"/>
</dbReference>
<reference evidence="3" key="1">
    <citation type="submission" date="2021-01" db="UniProtKB">
        <authorList>
            <consortium name="EnsemblMetazoa"/>
        </authorList>
    </citation>
    <scope>IDENTIFICATION</scope>
</reference>
<dbReference type="AlphaFoldDB" id="A0A7M5WLA9"/>